<accession>A0A7K0FJW1</accession>
<keyword evidence="2" id="KW-1185">Reference proteome</keyword>
<dbReference type="Proteomes" id="UP000462931">
    <property type="component" value="Unassembled WGS sequence"/>
</dbReference>
<sequence>MEEKQYSLIDWTYSAEDAAHMLSTLYNAKLEYHNRQSLINHEGQKSIPVEDQRRIKELEEALKNIRAQINIAKKKNVDLHIQSSISLNFIPK</sequence>
<evidence type="ECO:0000313" key="2">
    <source>
        <dbReference type="Proteomes" id="UP000462931"/>
    </source>
</evidence>
<organism evidence="1 2">
    <name type="scientific">Pedobacter puniceum</name>
    <dbReference type="NCBI Taxonomy" id="2666136"/>
    <lineage>
        <taxon>Bacteria</taxon>
        <taxon>Pseudomonadati</taxon>
        <taxon>Bacteroidota</taxon>
        <taxon>Sphingobacteriia</taxon>
        <taxon>Sphingobacteriales</taxon>
        <taxon>Sphingobacteriaceae</taxon>
        <taxon>Pedobacter</taxon>
    </lineage>
</organism>
<reference evidence="1 2" key="1">
    <citation type="submission" date="2019-11" db="EMBL/GenBank/DDBJ databases">
        <authorList>
            <person name="Cheng Q."/>
            <person name="Yang Z."/>
        </authorList>
    </citation>
    <scope>NUCLEOTIDE SEQUENCE [LARGE SCALE GENOMIC DNA]</scope>
    <source>
        <strain evidence="1 2">HX-22-1</strain>
    </source>
</reference>
<evidence type="ECO:0000313" key="1">
    <source>
        <dbReference type="EMBL" id="MRX46246.1"/>
    </source>
</evidence>
<dbReference type="EMBL" id="WKJI01000001">
    <property type="protein sequence ID" value="MRX46246.1"/>
    <property type="molecule type" value="Genomic_DNA"/>
</dbReference>
<protein>
    <submittedName>
        <fullName evidence="1">Uncharacterized protein</fullName>
    </submittedName>
</protein>
<name>A0A7K0FJW1_9SPHI</name>
<comment type="caution">
    <text evidence="1">The sequence shown here is derived from an EMBL/GenBank/DDBJ whole genome shotgun (WGS) entry which is preliminary data.</text>
</comment>
<proteinExistence type="predicted"/>
<dbReference type="RefSeq" id="WP_154286362.1">
    <property type="nucleotide sequence ID" value="NZ_WKJI01000001.1"/>
</dbReference>
<gene>
    <name evidence="1" type="ORF">GJJ64_03500</name>
</gene>
<dbReference type="AlphaFoldDB" id="A0A7K0FJW1"/>